<comment type="caution">
    <text evidence="7">The sequence shown here is derived from an EMBL/GenBank/DDBJ whole genome shotgun (WGS) entry which is preliminary data.</text>
</comment>
<evidence type="ECO:0000256" key="4">
    <source>
        <dbReference type="ARBA" id="ARBA00022679"/>
    </source>
</evidence>
<dbReference type="EMBL" id="WNJQ01000003">
    <property type="protein sequence ID" value="MBC9825277.1"/>
    <property type="molecule type" value="Genomic_DNA"/>
</dbReference>
<organism evidence="7 8">
    <name type="scientific">Carnobacterium inhibens</name>
    <dbReference type="NCBI Taxonomy" id="147709"/>
    <lineage>
        <taxon>Bacteria</taxon>
        <taxon>Bacillati</taxon>
        <taxon>Bacillota</taxon>
        <taxon>Bacilli</taxon>
        <taxon>Lactobacillales</taxon>
        <taxon>Carnobacteriaceae</taxon>
        <taxon>Carnobacterium</taxon>
    </lineage>
</organism>
<keyword evidence="4" id="KW-0808">Transferase</keyword>
<dbReference type="Gene3D" id="3.40.50.2000">
    <property type="entry name" value="Glycogen Phosphorylase B"/>
    <property type="match status" value="1"/>
</dbReference>
<evidence type="ECO:0000259" key="6">
    <source>
        <dbReference type="Pfam" id="PF06925"/>
    </source>
</evidence>
<dbReference type="Pfam" id="PF04101">
    <property type="entry name" value="Glyco_tran_28_C"/>
    <property type="match status" value="1"/>
</dbReference>
<gene>
    <name evidence="7" type="ORF">GLO26_05440</name>
</gene>
<dbReference type="InterPro" id="IPR050519">
    <property type="entry name" value="Glycosyltransf_28_UgtP"/>
</dbReference>
<evidence type="ECO:0000256" key="2">
    <source>
        <dbReference type="ARBA" id="ARBA00006962"/>
    </source>
</evidence>
<dbReference type="RefSeq" id="WP_034538430.1">
    <property type="nucleotide sequence ID" value="NZ_JBELZU010000002.1"/>
</dbReference>
<keyword evidence="8" id="KW-1185">Reference proteome</keyword>
<dbReference type="Pfam" id="PF06925">
    <property type="entry name" value="MGDG_synth"/>
    <property type="match status" value="1"/>
</dbReference>
<feature type="domain" description="Diacylglycerol glucosyltransferase N-terminal" evidence="6">
    <location>
        <begin position="18"/>
        <end position="180"/>
    </location>
</feature>
<proteinExistence type="inferred from homology"/>
<evidence type="ECO:0000256" key="3">
    <source>
        <dbReference type="ARBA" id="ARBA00022676"/>
    </source>
</evidence>
<keyword evidence="3" id="KW-0328">Glycosyltransferase</keyword>
<evidence type="ECO:0000313" key="8">
    <source>
        <dbReference type="Proteomes" id="UP000638836"/>
    </source>
</evidence>
<dbReference type="SUPFAM" id="SSF53756">
    <property type="entry name" value="UDP-Glycosyltransferase/glycogen phosphorylase"/>
    <property type="match status" value="1"/>
</dbReference>
<comment type="subcellular location">
    <subcellularLocation>
        <location evidence="1">Membrane</location>
    </subcellularLocation>
</comment>
<dbReference type="PANTHER" id="PTHR43025:SF3">
    <property type="entry name" value="MONOGALACTOSYLDIACYLGLYCEROL SYNTHASE 1, CHLOROPLASTIC"/>
    <property type="match status" value="1"/>
</dbReference>
<dbReference type="InterPro" id="IPR009695">
    <property type="entry name" value="Diacylglyc_glucosyltr_N"/>
</dbReference>
<protein>
    <submittedName>
        <fullName evidence="7">Glycosyltransferase</fullName>
    </submittedName>
</protein>
<dbReference type="InterPro" id="IPR007235">
    <property type="entry name" value="Glyco_trans_28_C"/>
</dbReference>
<dbReference type="PANTHER" id="PTHR43025">
    <property type="entry name" value="MONOGALACTOSYLDIACYLGLYCEROL SYNTHASE"/>
    <property type="match status" value="1"/>
</dbReference>
<name>A0ABR7TCM2_9LACT</name>
<feature type="domain" description="Glycosyl transferase family 28 C-terminal" evidence="5">
    <location>
        <begin position="222"/>
        <end position="346"/>
    </location>
</feature>
<evidence type="ECO:0000259" key="5">
    <source>
        <dbReference type="Pfam" id="PF04101"/>
    </source>
</evidence>
<comment type="similarity">
    <text evidence="2">Belongs to the glycosyltransferase 28 family.</text>
</comment>
<reference evidence="7 8" key="1">
    <citation type="journal article" date="2020" name="Microorganisms">
        <title>New Insight into Antimicrobial Compounds from Food and Marine-Sourced Carnobacterium Species through Phenotype and Genome Analyses.</title>
        <authorList>
            <person name="Begrem S."/>
            <person name="Ivaniuk F."/>
            <person name="Gigout-Chevalier F."/>
            <person name="Kolypczuk L."/>
            <person name="Bonnetot S."/>
            <person name="Leroi F."/>
            <person name="Grovel O."/>
            <person name="Delbarre-Ladrat C."/>
            <person name="Passerini D."/>
        </authorList>
    </citation>
    <scope>NUCLEOTIDE SEQUENCE [LARGE SCALE GENOMIC DNA]</scope>
    <source>
        <strain evidence="7 8">MIP2551</strain>
    </source>
</reference>
<sequence>MSAPPKILILTGSYGNGHLEVTRSLIMELNKRGITNIVTSDLFYEAHPFLTNVTRKLYIKSFTKGQTIYGYLYYKSDFRLTDFRIDRMIDRYGYMRISQLMKEHEFDLVINTFPMQALPIYKQRTNPEIPFINVLTDFCLHTRWISDGIDYFFVACDSLKKELLDTGINEQKITVSGIPIKEEFYFAEKIPDSEEKDSNKTKKLLISAGAHGVLSDLGKIIEELKIKEELYITVVCGSNKVLFEELSQNYQFDENVKILGYVSNMADLMKQSDMMISKAGGISLSEALAIRIPLILTPAVPGQERDNALFFEKEGMAIVTKTENDIVPAVLSLLKQPLLARSLMNQMEKHFHPHASELIIDKALALIENPPIRKETKSISKELKKRLKIDRNIF</sequence>
<dbReference type="Proteomes" id="UP000638836">
    <property type="component" value="Unassembled WGS sequence"/>
</dbReference>
<evidence type="ECO:0000256" key="1">
    <source>
        <dbReference type="ARBA" id="ARBA00004370"/>
    </source>
</evidence>
<accession>A0ABR7TCM2</accession>
<evidence type="ECO:0000313" key="7">
    <source>
        <dbReference type="EMBL" id="MBC9825277.1"/>
    </source>
</evidence>